<reference evidence="2 3" key="1">
    <citation type="submission" date="2019-04" db="EMBL/GenBank/DDBJ databases">
        <title>Isolation and identification of Cellulomonas shaoxiangyii sp. Nov. isolated from feces of the Tibetan antelopes (Pantholops hodgsonii) in the Qinghai-Tibet plateau of China.</title>
        <authorList>
            <person name="Tian Z."/>
        </authorList>
    </citation>
    <scope>NUCLEOTIDE SEQUENCE [LARGE SCALE GENOMIC DNA]</scope>
    <source>
        <strain evidence="2 3">Z28</strain>
    </source>
</reference>
<dbReference type="Proteomes" id="UP000296469">
    <property type="component" value="Chromosome"/>
</dbReference>
<organism evidence="2 3">
    <name type="scientific">Cellulomonas shaoxiangyii</name>
    <dbReference type="NCBI Taxonomy" id="2566013"/>
    <lineage>
        <taxon>Bacteria</taxon>
        <taxon>Bacillati</taxon>
        <taxon>Actinomycetota</taxon>
        <taxon>Actinomycetes</taxon>
        <taxon>Micrococcales</taxon>
        <taxon>Cellulomonadaceae</taxon>
        <taxon>Cellulomonas</taxon>
    </lineage>
</organism>
<dbReference type="KEGG" id="celz:E5225_15445"/>
<evidence type="ECO:0008006" key="4">
    <source>
        <dbReference type="Google" id="ProtNLM"/>
    </source>
</evidence>
<evidence type="ECO:0000313" key="3">
    <source>
        <dbReference type="Proteomes" id="UP000296469"/>
    </source>
</evidence>
<feature type="transmembrane region" description="Helical" evidence="1">
    <location>
        <begin position="54"/>
        <end position="75"/>
    </location>
</feature>
<accession>A0A4P7SPT0</accession>
<name>A0A4P7SPT0_9CELL</name>
<dbReference type="EMBL" id="CP039291">
    <property type="protein sequence ID" value="QCB94743.1"/>
    <property type="molecule type" value="Genomic_DNA"/>
</dbReference>
<gene>
    <name evidence="2" type="ORF">E5225_15445</name>
</gene>
<dbReference type="AlphaFoldDB" id="A0A4P7SPT0"/>
<evidence type="ECO:0000256" key="1">
    <source>
        <dbReference type="SAM" id="Phobius"/>
    </source>
</evidence>
<keyword evidence="1" id="KW-0472">Membrane</keyword>
<dbReference type="RefSeq" id="WP_135972017.1">
    <property type="nucleotide sequence ID" value="NZ_CP039291.1"/>
</dbReference>
<keyword evidence="1" id="KW-1133">Transmembrane helix</keyword>
<keyword evidence="3" id="KW-1185">Reference proteome</keyword>
<dbReference type="OrthoDB" id="3387554at2"/>
<dbReference type="InterPro" id="IPR047789">
    <property type="entry name" value="CU044_5270-like"/>
</dbReference>
<sequence>MSTRLFDQLHEADPARGLTGYDETYLRAAAREISSGVTCGDAVRRPRRTLPRRLAILTPVAAVVAAALVVAPAMIARPSASADAVEILHRAAEQVVAVDPLADPGDWWEVTTSGTTLGIIDLPSGRVAILESRDSTAFHAADGSRPSYFVDRPTRLVRQLAGAPVTLTELAGWLGDTTDGWTSDLAPQDAPGTWQTPNPAFLAALPRETSALRERLYRDSAGGGSSADGQAFTFVADLLTSGVVPADLRSALYRVLATIPGVEVTAHTAEVGPASGVAFGRYESNDGMRSELVIDPATGDLLGERDIATRDQDGIAAGTVIGESTVTRSLVSSVPADVVEEAQVWDCDVAPDGSTVCTP</sequence>
<dbReference type="NCBIfam" id="NF038083">
    <property type="entry name" value="CU044_5270_fam"/>
    <property type="match status" value="1"/>
</dbReference>
<proteinExistence type="predicted"/>
<protein>
    <recommendedName>
        <fullName evidence="4">CU044_5270 family protein</fullName>
    </recommendedName>
</protein>
<evidence type="ECO:0000313" key="2">
    <source>
        <dbReference type="EMBL" id="QCB94743.1"/>
    </source>
</evidence>
<keyword evidence="1" id="KW-0812">Transmembrane</keyword>